<dbReference type="Gene3D" id="3.40.50.300">
    <property type="entry name" value="P-loop containing nucleotide triphosphate hydrolases"/>
    <property type="match status" value="1"/>
</dbReference>
<evidence type="ECO:0000313" key="5">
    <source>
        <dbReference type="Proteomes" id="UP000626982"/>
    </source>
</evidence>
<proteinExistence type="predicted"/>
<dbReference type="InterPro" id="IPR017871">
    <property type="entry name" value="ABC_transporter-like_CS"/>
</dbReference>
<dbReference type="CDD" id="cd03214">
    <property type="entry name" value="ABC_Iron-Siderophores_B12_Hemin"/>
    <property type="match status" value="1"/>
</dbReference>
<dbReference type="SMART" id="SM00382">
    <property type="entry name" value="AAA"/>
    <property type="match status" value="1"/>
</dbReference>
<sequence>MSLVIDDVRFSYGKHLVLDGVSLEVQEGTFCALLGPNGSGKSTLTKVVAGVHRPASGGVRFRGDDVLGLGRRAHARLIGYVPQSAEVPFDLTVREAVLLGRTPHFGIGPGRADWERVDEAIGLLGLEELEGRSISQLSGGQAQRVLVARAIAQDTRVLLLDEPTSALDLRYQIETLQLVRQITRSHGITALIAIHDLNHAGRFCDQAVLLHRGRIQRAGTPAEAFDEAALADIYGLDVTVEERDGYVEVRPVVHELELQR</sequence>
<dbReference type="RefSeq" id="WP_188715890.1">
    <property type="nucleotide sequence ID" value="NZ_BAABBD010000001.1"/>
</dbReference>
<protein>
    <submittedName>
        <fullName evidence="4">Histidinol-phosphatase</fullName>
    </submittedName>
</protein>
<evidence type="ECO:0000256" key="1">
    <source>
        <dbReference type="ARBA" id="ARBA00022741"/>
    </source>
</evidence>
<keyword evidence="5" id="KW-1185">Reference proteome</keyword>
<gene>
    <name evidence="4" type="ORF">GCM10010968_05940</name>
</gene>
<dbReference type="InterPro" id="IPR003439">
    <property type="entry name" value="ABC_transporter-like_ATP-bd"/>
</dbReference>
<dbReference type="SUPFAM" id="SSF52540">
    <property type="entry name" value="P-loop containing nucleoside triphosphate hydrolases"/>
    <property type="match status" value="1"/>
</dbReference>
<evidence type="ECO:0000256" key="2">
    <source>
        <dbReference type="ARBA" id="ARBA00022840"/>
    </source>
</evidence>
<dbReference type="Proteomes" id="UP000626982">
    <property type="component" value="Unassembled WGS sequence"/>
</dbReference>
<evidence type="ECO:0000313" key="4">
    <source>
        <dbReference type="EMBL" id="GGN79225.1"/>
    </source>
</evidence>
<dbReference type="PANTHER" id="PTHR42794:SF2">
    <property type="entry name" value="ABC TRANSPORTER ATP-BINDING PROTEIN"/>
    <property type="match status" value="1"/>
</dbReference>
<reference evidence="5" key="1">
    <citation type="journal article" date="2019" name="Int. J. Syst. Evol. Microbiol.">
        <title>The Global Catalogue of Microorganisms (GCM) 10K type strain sequencing project: providing services to taxonomists for standard genome sequencing and annotation.</title>
        <authorList>
            <consortium name="The Broad Institute Genomics Platform"/>
            <consortium name="The Broad Institute Genome Sequencing Center for Infectious Disease"/>
            <person name="Wu L."/>
            <person name="Ma J."/>
        </authorList>
    </citation>
    <scope>NUCLEOTIDE SEQUENCE [LARGE SCALE GENOMIC DNA]</scope>
    <source>
        <strain evidence="5">CGMCC 1.6960</strain>
    </source>
</reference>
<dbReference type="PANTHER" id="PTHR42794">
    <property type="entry name" value="HEMIN IMPORT ATP-BINDING PROTEIN HMUV"/>
    <property type="match status" value="1"/>
</dbReference>
<feature type="domain" description="ABC transporter" evidence="3">
    <location>
        <begin position="3"/>
        <end position="237"/>
    </location>
</feature>
<name>A0ABQ2KEB2_9MICO</name>
<comment type="caution">
    <text evidence="4">The sequence shown here is derived from an EMBL/GenBank/DDBJ whole genome shotgun (WGS) entry which is preliminary data.</text>
</comment>
<evidence type="ECO:0000259" key="3">
    <source>
        <dbReference type="PROSITE" id="PS50893"/>
    </source>
</evidence>
<keyword evidence="1" id="KW-0547">Nucleotide-binding</keyword>
<dbReference type="InterPro" id="IPR027417">
    <property type="entry name" value="P-loop_NTPase"/>
</dbReference>
<keyword evidence="2" id="KW-0067">ATP-binding</keyword>
<dbReference type="PROSITE" id="PS50893">
    <property type="entry name" value="ABC_TRANSPORTER_2"/>
    <property type="match status" value="1"/>
</dbReference>
<dbReference type="Pfam" id="PF00005">
    <property type="entry name" value="ABC_tran"/>
    <property type="match status" value="1"/>
</dbReference>
<accession>A0ABQ2KEB2</accession>
<dbReference type="InterPro" id="IPR003593">
    <property type="entry name" value="AAA+_ATPase"/>
</dbReference>
<organism evidence="4 5">
    <name type="scientific">Agrococcus terreus</name>
    <dbReference type="NCBI Taxonomy" id="574649"/>
    <lineage>
        <taxon>Bacteria</taxon>
        <taxon>Bacillati</taxon>
        <taxon>Actinomycetota</taxon>
        <taxon>Actinomycetes</taxon>
        <taxon>Micrococcales</taxon>
        <taxon>Microbacteriaceae</taxon>
        <taxon>Agrococcus</taxon>
    </lineage>
</organism>
<dbReference type="PROSITE" id="PS00211">
    <property type="entry name" value="ABC_TRANSPORTER_1"/>
    <property type="match status" value="1"/>
</dbReference>
<dbReference type="EMBL" id="BMLM01000001">
    <property type="protein sequence ID" value="GGN79225.1"/>
    <property type="molecule type" value="Genomic_DNA"/>
</dbReference>